<organism evidence="2 3">
    <name type="scientific">Stutzerimonas chloritidismutans AW-1</name>
    <dbReference type="NCBI Taxonomy" id="1263865"/>
    <lineage>
        <taxon>Bacteria</taxon>
        <taxon>Pseudomonadati</taxon>
        <taxon>Pseudomonadota</taxon>
        <taxon>Gammaproteobacteria</taxon>
        <taxon>Pseudomonadales</taxon>
        <taxon>Pseudomonadaceae</taxon>
        <taxon>Stutzerimonas</taxon>
    </lineage>
</organism>
<dbReference type="Proteomes" id="UP000017822">
    <property type="component" value="Unassembled WGS sequence"/>
</dbReference>
<reference evidence="2 3" key="1">
    <citation type="submission" date="2013-07" db="EMBL/GenBank/DDBJ databases">
        <authorList>
            <person name="Schaap P.J."/>
            <person name="Mehboob F."/>
            <person name="Oosterkamp M.J."/>
            <person name="de Vos W.M."/>
            <person name="Stams A.J.M."/>
            <person name="Koehorst J.J."/>
        </authorList>
    </citation>
    <scope>NUCLEOTIDE SEQUENCE [LARGE SCALE GENOMIC DNA]</scope>
    <source>
        <strain evidence="2 3">AW-1</strain>
    </source>
</reference>
<evidence type="ECO:0000313" key="2">
    <source>
        <dbReference type="EMBL" id="ESQ99134.1"/>
    </source>
</evidence>
<dbReference type="AlphaFoldDB" id="V4Q8U7"/>
<proteinExistence type="predicted"/>
<gene>
    <name evidence="2" type="ORF">F753_12390</name>
</gene>
<dbReference type="EMBL" id="AOFQ01000034">
    <property type="protein sequence ID" value="ESQ99134.1"/>
    <property type="molecule type" value="Genomic_DNA"/>
</dbReference>
<accession>V4Q8U7</accession>
<evidence type="ECO:0000313" key="3">
    <source>
        <dbReference type="Proteomes" id="UP000017822"/>
    </source>
</evidence>
<sequence>MLMNRGLDGCKNIRICFSARNLSGRYSRRRLSDEAAGEVGHQANAEDQQNEKGEDETDAEQHEFDAFEQELAGGHREFPCQQLKLLVIRCVGSARFATHETAEP</sequence>
<name>V4Q8U7_STUCH</name>
<protein>
    <submittedName>
        <fullName evidence="2">Uncharacterized protein</fullName>
    </submittedName>
</protein>
<feature type="region of interest" description="Disordered" evidence="1">
    <location>
        <begin position="30"/>
        <end position="60"/>
    </location>
</feature>
<evidence type="ECO:0000256" key="1">
    <source>
        <dbReference type="SAM" id="MobiDB-lite"/>
    </source>
</evidence>
<comment type="caution">
    <text evidence="2">The sequence shown here is derived from an EMBL/GenBank/DDBJ whole genome shotgun (WGS) entry which is preliminary data.</text>
</comment>